<evidence type="ECO:0000256" key="4">
    <source>
        <dbReference type="ARBA" id="ARBA00022801"/>
    </source>
</evidence>
<feature type="domain" description="NlpC/P60" evidence="7">
    <location>
        <begin position="150"/>
        <end position="293"/>
    </location>
</feature>
<dbReference type="PANTHER" id="PTHR47053">
    <property type="entry name" value="MUREIN DD-ENDOPEPTIDASE MEPH-RELATED"/>
    <property type="match status" value="1"/>
</dbReference>
<evidence type="ECO:0000256" key="1">
    <source>
        <dbReference type="ARBA" id="ARBA00007074"/>
    </source>
</evidence>
<evidence type="ECO:0000313" key="8">
    <source>
        <dbReference type="EMBL" id="QIL50793.1"/>
    </source>
</evidence>
<keyword evidence="3" id="KW-0677">Repeat</keyword>
<dbReference type="Proteomes" id="UP000500741">
    <property type="component" value="Chromosome"/>
</dbReference>
<dbReference type="PANTHER" id="PTHR47053:SF1">
    <property type="entry name" value="MUREIN DD-ENDOPEPTIDASE MEPH-RELATED"/>
    <property type="match status" value="1"/>
</dbReference>
<dbReference type="RefSeq" id="WP_166010740.1">
    <property type="nucleotide sequence ID" value="NZ_CP049888.1"/>
</dbReference>
<dbReference type="SUPFAM" id="SSF69360">
    <property type="entry name" value="Cell wall binding repeat"/>
    <property type="match status" value="1"/>
</dbReference>
<evidence type="ECO:0000313" key="9">
    <source>
        <dbReference type="Proteomes" id="UP000500741"/>
    </source>
</evidence>
<evidence type="ECO:0000259" key="7">
    <source>
        <dbReference type="PROSITE" id="PS51935"/>
    </source>
</evidence>
<dbReference type="Pfam" id="PF19127">
    <property type="entry name" value="Choline_bind_3"/>
    <property type="match status" value="1"/>
</dbReference>
<evidence type="ECO:0000256" key="2">
    <source>
        <dbReference type="ARBA" id="ARBA00022670"/>
    </source>
</evidence>
<keyword evidence="4" id="KW-0378">Hydrolase</keyword>
<dbReference type="AlphaFoldDB" id="A0A6G8B0Y8"/>
<name>A0A6G8B0Y8_9LACO</name>
<feature type="region of interest" description="Disordered" evidence="6">
    <location>
        <begin position="1"/>
        <end position="26"/>
    </location>
</feature>
<proteinExistence type="inferred from homology"/>
<evidence type="ECO:0000256" key="5">
    <source>
        <dbReference type="ARBA" id="ARBA00022807"/>
    </source>
</evidence>
<dbReference type="GO" id="GO:0006508">
    <property type="term" value="P:proteolysis"/>
    <property type="evidence" value="ECO:0007669"/>
    <property type="project" value="UniProtKB-KW"/>
</dbReference>
<dbReference type="EMBL" id="CP049888">
    <property type="protein sequence ID" value="QIL50793.1"/>
    <property type="molecule type" value="Genomic_DNA"/>
</dbReference>
<comment type="similarity">
    <text evidence="1">Belongs to the peptidase C40 family.</text>
</comment>
<dbReference type="SUPFAM" id="SSF54001">
    <property type="entry name" value="Cysteine proteinases"/>
    <property type="match status" value="1"/>
</dbReference>
<dbReference type="InterPro" id="IPR038765">
    <property type="entry name" value="Papain-like_cys_pep_sf"/>
</dbReference>
<sequence>MTSQSFPSRSSRYSKKPQKRPKKKHKSKRKNLLFKWIGFLLLILIALLCLFKFQVFTIHGDSKQYHLANGTKVELQTINFKTYLLNADTQKKLTGLQTLDNKQYYFNTHNGEMVHGLKKLDDNYYYFTKDGSDDAIQAYEHVASNLKSDNSIIEKVISSGSKLVGKSPYVYGGGRTQSDIAKNRFDCSSFVSWFYRKAGQPLVVQAYTRTSLLATTGTSHTWDTKERGDLLVTPDGYSEERQHVAIYLGGNFILHDAASQNGVTITRLNQLVNPKTSSTLTWEALFKPGYVQREV</sequence>
<gene>
    <name evidence="8" type="ORF">G7084_05385</name>
</gene>
<feature type="compositionally biased region" description="Basic residues" evidence="6">
    <location>
        <begin position="12"/>
        <end position="26"/>
    </location>
</feature>
<dbReference type="InterPro" id="IPR018337">
    <property type="entry name" value="Cell_wall/Cho-bd_repeat"/>
</dbReference>
<dbReference type="Gene3D" id="2.10.270.10">
    <property type="entry name" value="Cholin Binding"/>
    <property type="match status" value="1"/>
</dbReference>
<dbReference type="Pfam" id="PF00877">
    <property type="entry name" value="NLPC_P60"/>
    <property type="match status" value="1"/>
</dbReference>
<organism evidence="8 9">
    <name type="scientific">Weissella coleopterorum</name>
    <dbReference type="NCBI Taxonomy" id="2714949"/>
    <lineage>
        <taxon>Bacteria</taxon>
        <taxon>Bacillati</taxon>
        <taxon>Bacillota</taxon>
        <taxon>Bacilli</taxon>
        <taxon>Lactobacillales</taxon>
        <taxon>Lactobacillaceae</taxon>
        <taxon>Weissella</taxon>
    </lineage>
</organism>
<dbReference type="InterPro" id="IPR051202">
    <property type="entry name" value="Peptidase_C40"/>
</dbReference>
<dbReference type="GO" id="GO:0008234">
    <property type="term" value="F:cysteine-type peptidase activity"/>
    <property type="evidence" value="ECO:0007669"/>
    <property type="project" value="UniProtKB-KW"/>
</dbReference>
<dbReference type="InterPro" id="IPR000064">
    <property type="entry name" value="NLP_P60_dom"/>
</dbReference>
<protein>
    <submittedName>
        <fullName evidence="8">Gamma-glutamyl-diamino acid-endopeptidase</fullName>
    </submittedName>
</protein>
<feature type="compositionally biased region" description="Low complexity" evidence="6">
    <location>
        <begin position="1"/>
        <end position="11"/>
    </location>
</feature>
<keyword evidence="5" id="KW-0788">Thiol protease</keyword>
<evidence type="ECO:0000256" key="3">
    <source>
        <dbReference type="ARBA" id="ARBA00022737"/>
    </source>
</evidence>
<accession>A0A6G8B0Y8</accession>
<keyword evidence="9" id="KW-1185">Reference proteome</keyword>
<reference evidence="8 9" key="1">
    <citation type="submission" date="2020-03" db="EMBL/GenBank/DDBJ databases">
        <title>Weissella sp. nov., isolated from Cybister lewisianus.</title>
        <authorList>
            <person name="Hyun D.-W."/>
            <person name="Bae J.-W."/>
        </authorList>
    </citation>
    <scope>NUCLEOTIDE SEQUENCE [LARGE SCALE GENOMIC DNA]</scope>
    <source>
        <strain evidence="8 9">HDW19</strain>
    </source>
</reference>
<evidence type="ECO:0000256" key="6">
    <source>
        <dbReference type="SAM" id="MobiDB-lite"/>
    </source>
</evidence>
<dbReference type="KEGG" id="wco:G7084_05385"/>
<dbReference type="PROSITE" id="PS51935">
    <property type="entry name" value="NLPC_P60"/>
    <property type="match status" value="1"/>
</dbReference>
<dbReference type="Gene3D" id="3.90.1720.10">
    <property type="entry name" value="endopeptidase domain like (from Nostoc punctiforme)"/>
    <property type="match status" value="1"/>
</dbReference>
<keyword evidence="2" id="KW-0645">Protease</keyword>